<dbReference type="EMBL" id="BART01009777">
    <property type="protein sequence ID" value="GAG80809.1"/>
    <property type="molecule type" value="Genomic_DNA"/>
</dbReference>
<dbReference type="InterPro" id="IPR050678">
    <property type="entry name" value="DNA_Partitioning_ATPase"/>
</dbReference>
<organism evidence="2">
    <name type="scientific">marine sediment metagenome</name>
    <dbReference type="NCBI Taxonomy" id="412755"/>
    <lineage>
        <taxon>unclassified sequences</taxon>
        <taxon>metagenomes</taxon>
        <taxon>ecological metagenomes</taxon>
    </lineage>
</organism>
<proteinExistence type="predicted"/>
<dbReference type="PANTHER" id="PTHR13696">
    <property type="entry name" value="P-LOOP CONTAINING NUCLEOSIDE TRIPHOSPHATE HYDROLASE"/>
    <property type="match status" value="1"/>
</dbReference>
<dbReference type="Pfam" id="PF13614">
    <property type="entry name" value="AAA_31"/>
    <property type="match status" value="1"/>
</dbReference>
<evidence type="ECO:0000313" key="2">
    <source>
        <dbReference type="EMBL" id="GAG80809.1"/>
    </source>
</evidence>
<dbReference type="Gene3D" id="3.40.50.300">
    <property type="entry name" value="P-loop containing nucleotide triphosphate hydrolases"/>
    <property type="match status" value="1"/>
</dbReference>
<protein>
    <recommendedName>
        <fullName evidence="1">AAA domain-containing protein</fullName>
    </recommendedName>
</protein>
<sequence>MWVEQMGKVIALSNSKGGTGKTTSAVNLATYLALSGHKVLLVDFDCQASSTKHLGFDFSYTMHVSTVYESLVSNLPLEKAILPTCVKNLFLAPSNISLSAGEIELHFLDNRNFVLKKVLSGVKGYDYI</sequence>
<dbReference type="AlphaFoldDB" id="X1AFW2"/>
<comment type="caution">
    <text evidence="2">The sequence shown here is derived from an EMBL/GenBank/DDBJ whole genome shotgun (WGS) entry which is preliminary data.</text>
</comment>
<dbReference type="SUPFAM" id="SSF52540">
    <property type="entry name" value="P-loop containing nucleoside triphosphate hydrolases"/>
    <property type="match status" value="1"/>
</dbReference>
<feature type="non-terminal residue" evidence="2">
    <location>
        <position position="128"/>
    </location>
</feature>
<reference evidence="2" key="1">
    <citation type="journal article" date="2014" name="Front. Microbiol.">
        <title>High frequency of phylogenetically diverse reductive dehalogenase-homologous genes in deep subseafloor sedimentary metagenomes.</title>
        <authorList>
            <person name="Kawai M."/>
            <person name="Futagami T."/>
            <person name="Toyoda A."/>
            <person name="Takaki Y."/>
            <person name="Nishi S."/>
            <person name="Hori S."/>
            <person name="Arai W."/>
            <person name="Tsubouchi T."/>
            <person name="Morono Y."/>
            <person name="Uchiyama I."/>
            <person name="Ito T."/>
            <person name="Fujiyama A."/>
            <person name="Inagaki F."/>
            <person name="Takami H."/>
        </authorList>
    </citation>
    <scope>NUCLEOTIDE SEQUENCE</scope>
    <source>
        <strain evidence="2">Expedition CK06-06</strain>
    </source>
</reference>
<feature type="domain" description="AAA" evidence="1">
    <location>
        <begin position="8"/>
        <end position="128"/>
    </location>
</feature>
<dbReference type="InterPro" id="IPR027417">
    <property type="entry name" value="P-loop_NTPase"/>
</dbReference>
<gene>
    <name evidence="2" type="ORF">S01H4_21553</name>
</gene>
<dbReference type="InterPro" id="IPR025669">
    <property type="entry name" value="AAA_dom"/>
</dbReference>
<evidence type="ECO:0000259" key="1">
    <source>
        <dbReference type="Pfam" id="PF13614"/>
    </source>
</evidence>
<dbReference type="PANTHER" id="PTHR13696:SF52">
    <property type="entry name" value="PARA FAMILY PROTEIN CT_582"/>
    <property type="match status" value="1"/>
</dbReference>
<name>X1AFW2_9ZZZZ</name>
<accession>X1AFW2</accession>
<dbReference type="CDD" id="cd02042">
    <property type="entry name" value="ParAB_family"/>
    <property type="match status" value="1"/>
</dbReference>